<evidence type="ECO:0000313" key="6">
    <source>
        <dbReference type="EMBL" id="BBL71243.1"/>
    </source>
</evidence>
<gene>
    <name evidence="5" type="primary">yciB</name>
    <name evidence="6" type="ORF">MoryE10_18490</name>
</gene>
<feature type="transmembrane region" description="Helical" evidence="5">
    <location>
        <begin position="121"/>
        <end position="139"/>
    </location>
</feature>
<comment type="subcellular location">
    <subcellularLocation>
        <location evidence="5">Cell inner membrane</location>
        <topology evidence="5">Multi-pass membrane protein</topology>
    </subcellularLocation>
</comment>
<proteinExistence type="inferred from homology"/>
<reference evidence="6" key="1">
    <citation type="submission" date="2019-06" db="EMBL/GenBank/DDBJ databases">
        <title>Complete genome sequence of Methylogaea oryzae strain JCM16910.</title>
        <authorList>
            <person name="Asakawa S."/>
        </authorList>
    </citation>
    <scope>NUCLEOTIDE SEQUENCE</scope>
    <source>
        <strain evidence="6">E10</strain>
    </source>
</reference>
<evidence type="ECO:0000256" key="1">
    <source>
        <dbReference type="ARBA" id="ARBA00022475"/>
    </source>
</evidence>
<dbReference type="KEGG" id="moz:MoryE10_18490"/>
<dbReference type="NCBIfam" id="NF001325">
    <property type="entry name" value="PRK00259.1-3"/>
    <property type="match status" value="1"/>
</dbReference>
<name>A0A8D4VN40_9GAMM</name>
<feature type="transmembrane region" description="Helical" evidence="5">
    <location>
        <begin position="151"/>
        <end position="170"/>
    </location>
</feature>
<protein>
    <recommendedName>
        <fullName evidence="5">Inner membrane-spanning protein YciB</fullName>
    </recommendedName>
</protein>
<evidence type="ECO:0000313" key="7">
    <source>
        <dbReference type="Proteomes" id="UP000824988"/>
    </source>
</evidence>
<dbReference type="NCBIfam" id="TIGR00997">
    <property type="entry name" value="ispZ"/>
    <property type="match status" value="1"/>
</dbReference>
<dbReference type="GO" id="GO:0005886">
    <property type="term" value="C:plasma membrane"/>
    <property type="evidence" value="ECO:0007669"/>
    <property type="project" value="UniProtKB-SubCell"/>
</dbReference>
<sequence length="180" mass="21074">MKLLSDFLPVLLFFVAYKYYGIYPATAVAMAVSLVQVGYAWIRYRRVEPMNLLTLAIILLFGGATLIFHDEQFIKWKPTIINWMFGLAFLVSRWWGDKPLLERMLQGNLELPENVWRRLNYLWITFFLSVGAANLLVVYNYDTETWVNFKLFGMLGLTLAFVLGQSIYLYRYMPQPSAEE</sequence>
<dbReference type="NCBIfam" id="NF001324">
    <property type="entry name" value="PRK00259.1-2"/>
    <property type="match status" value="1"/>
</dbReference>
<keyword evidence="4 5" id="KW-0472">Membrane</keyword>
<dbReference type="Proteomes" id="UP000824988">
    <property type="component" value="Chromosome"/>
</dbReference>
<keyword evidence="2 5" id="KW-0812">Transmembrane</keyword>
<dbReference type="EMBL" id="AP019782">
    <property type="protein sequence ID" value="BBL71243.1"/>
    <property type="molecule type" value="Genomic_DNA"/>
</dbReference>
<dbReference type="PANTHER" id="PTHR36917">
    <property type="entry name" value="INTRACELLULAR SEPTATION PROTEIN A-RELATED"/>
    <property type="match status" value="1"/>
</dbReference>
<evidence type="ECO:0000256" key="3">
    <source>
        <dbReference type="ARBA" id="ARBA00022989"/>
    </source>
</evidence>
<feature type="transmembrane region" description="Helical" evidence="5">
    <location>
        <begin position="80"/>
        <end position="96"/>
    </location>
</feature>
<comment type="function">
    <text evidence="5">Plays a role in cell envelope biogenesis, maintenance of cell envelope integrity and membrane homeostasis.</text>
</comment>
<keyword evidence="3 5" id="KW-1133">Transmembrane helix</keyword>
<keyword evidence="1 5" id="KW-1003">Cell membrane</keyword>
<comment type="similarity">
    <text evidence="5">Belongs to the YciB family.</text>
</comment>
<dbReference type="RefSeq" id="WP_221046869.1">
    <property type="nucleotide sequence ID" value="NZ_AP019782.1"/>
</dbReference>
<evidence type="ECO:0000256" key="4">
    <source>
        <dbReference type="ARBA" id="ARBA00023136"/>
    </source>
</evidence>
<dbReference type="HAMAP" id="MF_00189">
    <property type="entry name" value="YciB"/>
    <property type="match status" value="1"/>
</dbReference>
<accession>A0A8D4VN40</accession>
<dbReference type="AlphaFoldDB" id="A0A8D4VN40"/>
<keyword evidence="5" id="KW-0997">Cell inner membrane</keyword>
<evidence type="ECO:0000256" key="5">
    <source>
        <dbReference type="HAMAP-Rule" id="MF_00189"/>
    </source>
</evidence>
<evidence type="ECO:0000256" key="2">
    <source>
        <dbReference type="ARBA" id="ARBA00022692"/>
    </source>
</evidence>
<dbReference type="InterPro" id="IPR006008">
    <property type="entry name" value="YciB"/>
</dbReference>
<keyword evidence="7" id="KW-1185">Reference proteome</keyword>
<feature type="transmembrane region" description="Helical" evidence="5">
    <location>
        <begin position="20"/>
        <end position="42"/>
    </location>
</feature>
<organism evidence="6 7">
    <name type="scientific">Methylogaea oryzae</name>
    <dbReference type="NCBI Taxonomy" id="1295382"/>
    <lineage>
        <taxon>Bacteria</taxon>
        <taxon>Pseudomonadati</taxon>
        <taxon>Pseudomonadota</taxon>
        <taxon>Gammaproteobacteria</taxon>
        <taxon>Methylococcales</taxon>
        <taxon>Methylococcaceae</taxon>
        <taxon>Methylogaea</taxon>
    </lineage>
</organism>
<feature type="transmembrane region" description="Helical" evidence="5">
    <location>
        <begin position="49"/>
        <end position="68"/>
    </location>
</feature>
<dbReference type="Pfam" id="PF04279">
    <property type="entry name" value="IspA"/>
    <property type="match status" value="1"/>
</dbReference>
<dbReference type="PANTHER" id="PTHR36917:SF1">
    <property type="entry name" value="INNER MEMBRANE-SPANNING PROTEIN YCIB"/>
    <property type="match status" value="1"/>
</dbReference>